<evidence type="ECO:0000313" key="1">
    <source>
        <dbReference type="EMBL" id="MDT0469113.1"/>
    </source>
</evidence>
<comment type="caution">
    <text evidence="1">The sequence shown here is derived from an EMBL/GenBank/DDBJ whole genome shotgun (WGS) entry which is preliminary data.</text>
</comment>
<dbReference type="EMBL" id="JAVREY010000094">
    <property type="protein sequence ID" value="MDT0469113.1"/>
    <property type="molecule type" value="Genomic_DNA"/>
</dbReference>
<name>A0ABU2U7B4_9ACTN</name>
<accession>A0ABU2U7B4</accession>
<sequence>MGVPAFESADPLDDILAVPGRQLRMRTQDVIYGLADLNPHEYGGWSFRDLRRVLDDCGHGEYTTGGGVMHVSRQRIVEAIADREADSEGDADDEI</sequence>
<protein>
    <submittedName>
        <fullName evidence="1">Uncharacterized protein</fullName>
    </submittedName>
</protein>
<proteinExistence type="predicted"/>
<keyword evidence="2" id="KW-1185">Reference proteome</keyword>
<dbReference type="RefSeq" id="WP_311700553.1">
    <property type="nucleotide sequence ID" value="NZ_JAVREY010000094.1"/>
</dbReference>
<dbReference type="Proteomes" id="UP001183809">
    <property type="component" value="Unassembled WGS sequence"/>
</dbReference>
<evidence type="ECO:0000313" key="2">
    <source>
        <dbReference type="Proteomes" id="UP001183809"/>
    </source>
</evidence>
<organism evidence="1 2">
    <name type="scientific">Streptomyces gibsoniae</name>
    <dbReference type="NCBI Taxonomy" id="3075529"/>
    <lineage>
        <taxon>Bacteria</taxon>
        <taxon>Bacillati</taxon>
        <taxon>Actinomycetota</taxon>
        <taxon>Actinomycetes</taxon>
        <taxon>Kitasatosporales</taxon>
        <taxon>Streptomycetaceae</taxon>
        <taxon>Streptomyces</taxon>
    </lineage>
</organism>
<reference evidence="2" key="1">
    <citation type="submission" date="2023-07" db="EMBL/GenBank/DDBJ databases">
        <title>30 novel species of actinomycetes from the DSMZ collection.</title>
        <authorList>
            <person name="Nouioui I."/>
        </authorList>
    </citation>
    <scope>NUCLEOTIDE SEQUENCE [LARGE SCALE GENOMIC DNA]</scope>
    <source>
        <strain evidence="2">DSM 41699</strain>
    </source>
</reference>
<gene>
    <name evidence="1" type="ORF">RM764_40145</name>
</gene>